<accession>A0A430V326</accession>
<organism evidence="5 6">
    <name type="scientific">Thermus scotoductus</name>
    <dbReference type="NCBI Taxonomy" id="37636"/>
    <lineage>
        <taxon>Bacteria</taxon>
        <taxon>Thermotogati</taxon>
        <taxon>Deinococcota</taxon>
        <taxon>Deinococci</taxon>
        <taxon>Thermales</taxon>
        <taxon>Thermaceae</taxon>
        <taxon>Thermus</taxon>
    </lineage>
</organism>
<dbReference type="InterPro" id="IPR000086">
    <property type="entry name" value="NUDIX_hydrolase_dom"/>
</dbReference>
<sequence>MSPWERIELEEILTEPVRLVKERVRTHTGKELTYIYRPGPVAASFVLPVTDKATALLIRQYRHPTGKFLLEIPAGKVDPGETPLEAAQRELLEEVGAEARRFFPLPPFHPQPSFTAVVFHPFLALEAEVVGRPALEDGELLETVELSLKEVYRLLETGEIQDASTALTLFYARPYLKAEGLLV</sequence>
<reference evidence="5 6" key="1">
    <citation type="journal article" date="2019" name="Extremophiles">
        <title>Biogeography of thermophiles and predominance of Thermus scotoductus in domestic water heaters.</title>
        <authorList>
            <person name="Wilpiszeski R.L."/>
            <person name="Zhang Z."/>
            <person name="House C.H."/>
        </authorList>
    </citation>
    <scope>NUCLEOTIDE SEQUENCE [LARGE SCALE GENOMIC DNA]</scope>
    <source>
        <strain evidence="5 6">14_S14</strain>
    </source>
</reference>
<dbReference type="PROSITE" id="PS51462">
    <property type="entry name" value="NUDIX"/>
    <property type="match status" value="1"/>
</dbReference>
<dbReference type="Proteomes" id="UP000287155">
    <property type="component" value="Unassembled WGS sequence"/>
</dbReference>
<proteinExistence type="inferred from homology"/>
<feature type="domain" description="Nudix hydrolase" evidence="4">
    <location>
        <begin position="38"/>
        <end position="168"/>
    </location>
</feature>
<dbReference type="PANTHER" id="PTHR11839:SF18">
    <property type="entry name" value="NUDIX HYDROLASE DOMAIN-CONTAINING PROTEIN"/>
    <property type="match status" value="1"/>
</dbReference>
<dbReference type="GO" id="GO:0016462">
    <property type="term" value="F:pyrophosphatase activity"/>
    <property type="evidence" value="ECO:0007669"/>
    <property type="project" value="UniProtKB-ARBA"/>
</dbReference>
<dbReference type="RefSeq" id="WP_019550537.1">
    <property type="nucleotide sequence ID" value="NZ_PEMJ01000044.1"/>
</dbReference>
<dbReference type="InterPro" id="IPR020476">
    <property type="entry name" value="Nudix_hydrolase"/>
</dbReference>
<dbReference type="InterPro" id="IPR020084">
    <property type="entry name" value="NUDIX_hydrolase_CS"/>
</dbReference>
<dbReference type="Pfam" id="PF00293">
    <property type="entry name" value="NUDIX"/>
    <property type="match status" value="1"/>
</dbReference>
<dbReference type="EMBL" id="PEMJ01000044">
    <property type="protein sequence ID" value="RTI17181.1"/>
    <property type="molecule type" value="Genomic_DNA"/>
</dbReference>
<dbReference type="CDD" id="cd03424">
    <property type="entry name" value="NUDIX_ADPRase_Nudt5_UGPPase_Nudt14"/>
    <property type="match status" value="1"/>
</dbReference>
<dbReference type="PANTHER" id="PTHR11839">
    <property type="entry name" value="UDP/ADP-SUGAR PYROPHOSPHATASE"/>
    <property type="match status" value="1"/>
</dbReference>
<dbReference type="GO" id="GO:0005829">
    <property type="term" value="C:cytosol"/>
    <property type="evidence" value="ECO:0007669"/>
    <property type="project" value="TreeGrafter"/>
</dbReference>
<evidence type="ECO:0000313" key="5">
    <source>
        <dbReference type="EMBL" id="RTI17181.1"/>
    </source>
</evidence>
<dbReference type="GO" id="GO:0019693">
    <property type="term" value="P:ribose phosphate metabolic process"/>
    <property type="evidence" value="ECO:0007669"/>
    <property type="project" value="TreeGrafter"/>
</dbReference>
<gene>
    <name evidence="5" type="ORF">CSW27_02235</name>
</gene>
<comment type="cofactor">
    <cofactor evidence="1">
        <name>Mg(2+)</name>
        <dbReference type="ChEBI" id="CHEBI:18420"/>
    </cofactor>
</comment>
<evidence type="ECO:0000256" key="2">
    <source>
        <dbReference type="ARBA" id="ARBA00022801"/>
    </source>
</evidence>
<dbReference type="AlphaFoldDB" id="A0A430V326"/>
<dbReference type="PRINTS" id="PR00502">
    <property type="entry name" value="NUDIXFAMILY"/>
</dbReference>
<comment type="caution">
    <text evidence="5">The sequence shown here is derived from an EMBL/GenBank/DDBJ whole genome shotgun (WGS) entry which is preliminary data.</text>
</comment>
<protein>
    <submittedName>
        <fullName evidence="5">NUDIX hydrolase</fullName>
    </submittedName>
</protein>
<keyword evidence="2 3" id="KW-0378">Hydrolase</keyword>
<evidence type="ECO:0000256" key="3">
    <source>
        <dbReference type="RuleBase" id="RU003476"/>
    </source>
</evidence>
<dbReference type="GeneID" id="93866496"/>
<comment type="similarity">
    <text evidence="3">Belongs to the Nudix hydrolase family.</text>
</comment>
<evidence type="ECO:0000256" key="1">
    <source>
        <dbReference type="ARBA" id="ARBA00001946"/>
    </source>
</evidence>
<name>A0A430V326_THESC</name>
<dbReference type="PROSITE" id="PS00893">
    <property type="entry name" value="NUDIX_BOX"/>
    <property type="match status" value="1"/>
</dbReference>
<dbReference type="Gene3D" id="3.90.79.10">
    <property type="entry name" value="Nucleoside Triphosphate Pyrophosphohydrolase"/>
    <property type="match status" value="1"/>
</dbReference>
<dbReference type="InterPro" id="IPR015797">
    <property type="entry name" value="NUDIX_hydrolase-like_dom_sf"/>
</dbReference>
<dbReference type="SUPFAM" id="SSF55811">
    <property type="entry name" value="Nudix"/>
    <property type="match status" value="1"/>
</dbReference>
<evidence type="ECO:0000313" key="6">
    <source>
        <dbReference type="Proteomes" id="UP000287155"/>
    </source>
</evidence>
<dbReference type="GO" id="GO:0006753">
    <property type="term" value="P:nucleoside phosphate metabolic process"/>
    <property type="evidence" value="ECO:0007669"/>
    <property type="project" value="TreeGrafter"/>
</dbReference>
<evidence type="ECO:0000259" key="4">
    <source>
        <dbReference type="PROSITE" id="PS51462"/>
    </source>
</evidence>